<feature type="repeat" description="TPR" evidence="1">
    <location>
        <begin position="162"/>
        <end position="195"/>
    </location>
</feature>
<dbReference type="GO" id="GO:0097363">
    <property type="term" value="F:protein O-acetylglucosaminyltransferase activity"/>
    <property type="evidence" value="ECO:0007669"/>
    <property type="project" value="TreeGrafter"/>
</dbReference>
<dbReference type="RefSeq" id="WP_152306685.1">
    <property type="nucleotide sequence ID" value="NZ_CP043617.1"/>
</dbReference>
<dbReference type="OrthoDB" id="5334141at2"/>
<dbReference type="InterPro" id="IPR019734">
    <property type="entry name" value="TPR_rpt"/>
</dbReference>
<dbReference type="InterPro" id="IPR037919">
    <property type="entry name" value="OGT"/>
</dbReference>
<evidence type="ECO:0000313" key="2">
    <source>
        <dbReference type="EMBL" id="QFR48742.1"/>
    </source>
</evidence>
<protein>
    <submittedName>
        <fullName evidence="2">Tetratricopeptide repeat protein</fullName>
    </submittedName>
</protein>
<evidence type="ECO:0000313" key="3">
    <source>
        <dbReference type="Proteomes" id="UP000326944"/>
    </source>
</evidence>
<dbReference type="InterPro" id="IPR011990">
    <property type="entry name" value="TPR-like_helical_dom_sf"/>
</dbReference>
<keyword evidence="1" id="KW-0802">TPR repeat</keyword>
<gene>
    <name evidence="2" type="ORF">FJR48_03000</name>
</gene>
<accession>A0A5P8NZ73</accession>
<dbReference type="PROSITE" id="PS50005">
    <property type="entry name" value="TPR"/>
    <property type="match status" value="2"/>
</dbReference>
<dbReference type="GO" id="GO:0006493">
    <property type="term" value="P:protein O-linked glycosylation"/>
    <property type="evidence" value="ECO:0007669"/>
    <property type="project" value="InterPro"/>
</dbReference>
<sequence length="208" mass="23856">MSVLQLLMLGASAFFAFKIYQHIQTLEDDQNIQREDYEPSQDEKDEDYAKAMNTFSPYSAEELVQKADDAYQNEDEQKALAFLSEANLKAPNNAEILFKLGFISAKVGDNTMAIRYYKESLDVDKDDEFVHNSLASVYRAEKEFASAKMHLNDSLSIDDTNALTYYNYGNLMIDMGNEDVAREMYAKAIELDPEFKEAKEELEKLQKD</sequence>
<dbReference type="PANTHER" id="PTHR44366:SF1">
    <property type="entry name" value="UDP-N-ACETYLGLUCOSAMINE--PEPTIDE N-ACETYLGLUCOSAMINYLTRANSFERASE 110 KDA SUBUNIT"/>
    <property type="match status" value="1"/>
</dbReference>
<organism evidence="2 3">
    <name type="scientific">Sulfurimonas lithotrophica</name>
    <dbReference type="NCBI Taxonomy" id="2590022"/>
    <lineage>
        <taxon>Bacteria</taxon>
        <taxon>Pseudomonadati</taxon>
        <taxon>Campylobacterota</taxon>
        <taxon>Epsilonproteobacteria</taxon>
        <taxon>Campylobacterales</taxon>
        <taxon>Sulfurimonadaceae</taxon>
        <taxon>Sulfurimonas</taxon>
    </lineage>
</organism>
<proteinExistence type="predicted"/>
<dbReference type="EMBL" id="CP043617">
    <property type="protein sequence ID" value="QFR48742.1"/>
    <property type="molecule type" value="Genomic_DNA"/>
</dbReference>
<dbReference type="SMART" id="SM00028">
    <property type="entry name" value="TPR"/>
    <property type="match status" value="4"/>
</dbReference>
<dbReference type="PROSITE" id="PS50293">
    <property type="entry name" value="TPR_REGION"/>
    <property type="match status" value="1"/>
</dbReference>
<evidence type="ECO:0000256" key="1">
    <source>
        <dbReference type="PROSITE-ProRule" id="PRU00339"/>
    </source>
</evidence>
<dbReference type="AlphaFoldDB" id="A0A5P8NZ73"/>
<name>A0A5P8NZ73_9BACT</name>
<dbReference type="KEGG" id="sulg:FJR48_03000"/>
<dbReference type="Proteomes" id="UP000326944">
    <property type="component" value="Chromosome"/>
</dbReference>
<feature type="repeat" description="TPR" evidence="1">
    <location>
        <begin position="94"/>
        <end position="127"/>
    </location>
</feature>
<dbReference type="PANTHER" id="PTHR44366">
    <property type="entry name" value="UDP-N-ACETYLGLUCOSAMINE--PEPTIDE N-ACETYLGLUCOSAMINYLTRANSFERASE 110 KDA SUBUNIT"/>
    <property type="match status" value="1"/>
</dbReference>
<dbReference type="Gene3D" id="1.25.40.10">
    <property type="entry name" value="Tetratricopeptide repeat domain"/>
    <property type="match status" value="2"/>
</dbReference>
<dbReference type="SUPFAM" id="SSF48452">
    <property type="entry name" value="TPR-like"/>
    <property type="match status" value="1"/>
</dbReference>
<reference evidence="2 3" key="1">
    <citation type="submission" date="2019-09" db="EMBL/GenBank/DDBJ databases">
        <title>Sulfurimonas gotlandica sp. nov., a chemoautotrophic and psychrotolerant epsilonproteobacterium isolated from a pelagic redoxcline, and an emended description of the genus Sulfurimonas.</title>
        <authorList>
            <person name="Wang S."/>
            <person name="Jiang L."/>
            <person name="Shao S."/>
        </authorList>
    </citation>
    <scope>NUCLEOTIDE SEQUENCE [LARGE SCALE GENOMIC DNA]</scope>
    <source>
        <strain evidence="2 3">GYSZ_1</strain>
    </source>
</reference>
<keyword evidence="3" id="KW-1185">Reference proteome</keyword>
<dbReference type="Pfam" id="PF13181">
    <property type="entry name" value="TPR_8"/>
    <property type="match status" value="2"/>
</dbReference>